<organism evidence="8 9">
    <name type="scientific">Acanthocheilonema viteae</name>
    <name type="common">Filarial nematode worm</name>
    <name type="synonym">Dipetalonema viteae</name>
    <dbReference type="NCBI Taxonomy" id="6277"/>
    <lineage>
        <taxon>Eukaryota</taxon>
        <taxon>Metazoa</taxon>
        <taxon>Ecdysozoa</taxon>
        <taxon>Nematoda</taxon>
        <taxon>Chromadorea</taxon>
        <taxon>Rhabditida</taxon>
        <taxon>Spirurina</taxon>
        <taxon>Spiruromorpha</taxon>
        <taxon>Filarioidea</taxon>
        <taxon>Onchocercidae</taxon>
        <taxon>Acanthocheilonema</taxon>
    </lineage>
</organism>
<dbReference type="CDD" id="cd00054">
    <property type="entry name" value="EGF_CA"/>
    <property type="match status" value="3"/>
</dbReference>
<dbReference type="EMBL" id="UPTC01003100">
    <property type="protein sequence ID" value="VBB34137.1"/>
    <property type="molecule type" value="Genomic_DNA"/>
</dbReference>
<dbReference type="Pfam" id="PF00008">
    <property type="entry name" value="EGF"/>
    <property type="match status" value="1"/>
</dbReference>
<dbReference type="InterPro" id="IPR001881">
    <property type="entry name" value="EGF-like_Ca-bd_dom"/>
</dbReference>
<dbReference type="InterPro" id="IPR036465">
    <property type="entry name" value="vWFA_dom_sf"/>
</dbReference>
<evidence type="ECO:0000256" key="2">
    <source>
        <dbReference type="ARBA" id="ARBA00022729"/>
    </source>
</evidence>
<dbReference type="SUPFAM" id="SSF53300">
    <property type="entry name" value="vWA-like"/>
    <property type="match status" value="1"/>
</dbReference>
<dbReference type="STRING" id="6277.A0A498SVI4"/>
<evidence type="ECO:0000256" key="4">
    <source>
        <dbReference type="ARBA" id="ARBA00023157"/>
    </source>
</evidence>
<dbReference type="InterPro" id="IPR000152">
    <property type="entry name" value="EGF-type_Asp/Asn_hydroxyl_site"/>
</dbReference>
<dbReference type="InterPro" id="IPR049883">
    <property type="entry name" value="NOTCH1_EGF-like"/>
</dbReference>
<dbReference type="InterPro" id="IPR009030">
    <property type="entry name" value="Growth_fac_rcpt_cys_sf"/>
</dbReference>
<evidence type="ECO:0000313" key="9">
    <source>
        <dbReference type="Proteomes" id="UP000276991"/>
    </source>
</evidence>
<dbReference type="SMART" id="SM00179">
    <property type="entry name" value="EGF_CA"/>
    <property type="match status" value="7"/>
</dbReference>
<keyword evidence="4" id="KW-1015">Disulfide bond</keyword>
<dbReference type="Pfam" id="PF00092">
    <property type="entry name" value="VWA"/>
    <property type="match status" value="1"/>
</dbReference>
<dbReference type="SUPFAM" id="SSF57196">
    <property type="entry name" value="EGF/Laminin"/>
    <property type="match status" value="1"/>
</dbReference>
<dbReference type="Pfam" id="PF23427">
    <property type="entry name" value="EGF_4"/>
    <property type="match status" value="1"/>
</dbReference>
<feature type="domain" description="EGF-like" evidence="6">
    <location>
        <begin position="43"/>
        <end position="81"/>
    </location>
</feature>
<dbReference type="PROSITE" id="PS00010">
    <property type="entry name" value="ASX_HYDROXYL"/>
    <property type="match status" value="4"/>
</dbReference>
<reference evidence="8 9" key="1">
    <citation type="submission" date="2018-08" db="EMBL/GenBank/DDBJ databases">
        <authorList>
            <person name="Laetsch R D."/>
            <person name="Stevens L."/>
            <person name="Kumar S."/>
            <person name="Blaxter L. M."/>
        </authorList>
    </citation>
    <scope>NUCLEOTIDE SEQUENCE [LARGE SCALE GENOMIC DNA]</scope>
</reference>
<sequence length="678" mass="74663">HNDCDLVAICSNTYDGYECQCPPGFLDTSPDPLRLPGRKCTQLINECGTNKHDCSPYATCVDTLESYLCQCNAGFKDVSSRYDLKPGRRCAQSMNQCANRLANSCDENADCVTLPDGYTCICATGYFDVSSNAKLPPGRVCTLQTQCPAQSTDLVFLIDGSGSIGYDIFHKEVLRFVKDFVELFDVSPQQTHVAVVQYSDLIRHEIDLNQCSSIEQLKQAIDGIEYLTGLTRTGAAIQHITDEAFSERRGARPLDSKVPRIVIVITDGRSQDDVTTSVQNAKMKQIQLFAVGVTNHALDAELELISGSKKRTFHVNAFEELNARLRSAIQKVTCPANISVPLIFQENCVLQTHAGCDRSLNQICAMENGKPRCTCPTEFEQHPITRVCGGALCNPQLLSSCPSPEICQLAPHGNHRCTCPLYFVRDQKSGACTSSHVPSMPGIVPDIDECGQKKPCKENEQCITSSSGKQICQCLPGYVTNSNGKCQVSGTCEPYLPNACDNRRHEECLPDNRGGFICQCAVNQIRHPITQICLVDECAARTHDCDKNANCIDTDEGYICTCKEGYIDESPDPSRRPGRVCRLQTDECAQGTHNCSVNADCINLPKGFLCRCKNNYVDFSPNPQYFGGTYCKPLVNECANKSLNTCSKNAICIDTTESYKCQCKDGFIDHDELRNPGR</sequence>
<feature type="domain" description="EGF-like" evidence="6">
    <location>
        <begin position="584"/>
        <end position="624"/>
    </location>
</feature>
<feature type="non-terminal residue" evidence="8">
    <location>
        <position position="1"/>
    </location>
</feature>
<dbReference type="Gene3D" id="2.10.25.10">
    <property type="entry name" value="Laminin"/>
    <property type="match status" value="7"/>
</dbReference>
<evidence type="ECO:0000256" key="3">
    <source>
        <dbReference type="ARBA" id="ARBA00022737"/>
    </source>
</evidence>
<keyword evidence="3" id="KW-0677">Repeat</keyword>
<dbReference type="GO" id="GO:0005509">
    <property type="term" value="F:calcium ion binding"/>
    <property type="evidence" value="ECO:0007669"/>
    <property type="project" value="InterPro"/>
</dbReference>
<feature type="domain" description="EGF-like" evidence="6">
    <location>
        <begin position="446"/>
        <end position="487"/>
    </location>
</feature>
<dbReference type="PANTHER" id="PTHR22588">
    <property type="entry name" value="VWFA DOMAIN-CONTAINING PROTEIN"/>
    <property type="match status" value="1"/>
</dbReference>
<evidence type="ECO:0000256" key="1">
    <source>
        <dbReference type="ARBA" id="ARBA00022536"/>
    </source>
</evidence>
<keyword evidence="1 5" id="KW-0245">EGF-like domain</keyword>
<dbReference type="Proteomes" id="UP000276991">
    <property type="component" value="Unassembled WGS sequence"/>
</dbReference>
<dbReference type="Pfam" id="PF12661">
    <property type="entry name" value="hEGF"/>
    <property type="match status" value="2"/>
</dbReference>
<dbReference type="InterPro" id="IPR052229">
    <property type="entry name" value="Collagen-VI/PIF"/>
</dbReference>
<dbReference type="InterPro" id="IPR013032">
    <property type="entry name" value="EGF-like_CS"/>
</dbReference>
<dbReference type="AlphaFoldDB" id="A0A498SVI4"/>
<keyword evidence="2" id="KW-0732">Signal</keyword>
<evidence type="ECO:0000259" key="7">
    <source>
        <dbReference type="PROSITE" id="PS50234"/>
    </source>
</evidence>
<dbReference type="PROSITE" id="PS01186">
    <property type="entry name" value="EGF_2"/>
    <property type="match status" value="1"/>
</dbReference>
<comment type="caution">
    <text evidence="5">Lacks conserved residue(s) required for the propagation of feature annotation.</text>
</comment>
<proteinExistence type="predicted"/>
<dbReference type="Gene3D" id="3.40.50.410">
    <property type="entry name" value="von Willebrand factor, type A domain"/>
    <property type="match status" value="1"/>
</dbReference>
<dbReference type="OrthoDB" id="4405280at2759"/>
<keyword evidence="9" id="KW-1185">Reference proteome</keyword>
<dbReference type="PROSITE" id="PS50234">
    <property type="entry name" value="VWFA"/>
    <property type="match status" value="1"/>
</dbReference>
<name>A0A498SVI4_ACAVI</name>
<dbReference type="SMART" id="SM00327">
    <property type="entry name" value="VWA"/>
    <property type="match status" value="1"/>
</dbReference>
<dbReference type="SUPFAM" id="SSF57184">
    <property type="entry name" value="Growth factor receptor domain"/>
    <property type="match status" value="2"/>
</dbReference>
<evidence type="ECO:0000256" key="5">
    <source>
        <dbReference type="PROSITE-ProRule" id="PRU00076"/>
    </source>
</evidence>
<dbReference type="PROSITE" id="PS50026">
    <property type="entry name" value="EGF_3"/>
    <property type="match status" value="6"/>
</dbReference>
<feature type="domain" description="VWFA" evidence="7">
    <location>
        <begin position="153"/>
        <end position="329"/>
    </location>
</feature>
<dbReference type="FunFam" id="2.10.25.10:FF:000291">
    <property type="entry name" value="Transmembrane matrix receptor MUP-4"/>
    <property type="match status" value="1"/>
</dbReference>
<dbReference type="InterPro" id="IPR056590">
    <property type="entry name" value="Mua-3/Mup-4_EGF"/>
</dbReference>
<gene>
    <name evidence="8" type="ORF">NAV_LOCUS8928</name>
</gene>
<feature type="non-terminal residue" evidence="8">
    <location>
        <position position="678"/>
    </location>
</feature>
<protein>
    <recommendedName>
        <fullName evidence="10">Transmembrane cell adhesion receptor mua-3</fullName>
    </recommendedName>
</protein>
<evidence type="ECO:0000259" key="6">
    <source>
        <dbReference type="PROSITE" id="PS50026"/>
    </source>
</evidence>
<dbReference type="PRINTS" id="PR00453">
    <property type="entry name" value="VWFADOMAIN"/>
</dbReference>
<dbReference type="PANTHER" id="PTHR22588:SF5">
    <property type="entry name" value="COLLAGEN ALPHA-6(VI) CHAIN"/>
    <property type="match status" value="1"/>
</dbReference>
<dbReference type="Pfam" id="PF07645">
    <property type="entry name" value="EGF_CA"/>
    <property type="match status" value="3"/>
</dbReference>
<feature type="domain" description="EGF-like" evidence="6">
    <location>
        <begin position="634"/>
        <end position="673"/>
    </location>
</feature>
<evidence type="ECO:0000313" key="8">
    <source>
        <dbReference type="EMBL" id="VBB34137.1"/>
    </source>
</evidence>
<dbReference type="InterPro" id="IPR002035">
    <property type="entry name" value="VWF_A"/>
</dbReference>
<dbReference type="SMART" id="SM00181">
    <property type="entry name" value="EGF"/>
    <property type="match status" value="10"/>
</dbReference>
<evidence type="ECO:0008006" key="10">
    <source>
        <dbReference type="Google" id="ProtNLM"/>
    </source>
</evidence>
<feature type="domain" description="EGF-like" evidence="6">
    <location>
        <begin position="534"/>
        <end position="572"/>
    </location>
</feature>
<dbReference type="FunFam" id="3.40.50.410:FF:000047">
    <property type="entry name" value="von Willebrand factor A domain containing 2"/>
    <property type="match status" value="1"/>
</dbReference>
<feature type="domain" description="EGF-like" evidence="6">
    <location>
        <begin position="93"/>
        <end position="132"/>
    </location>
</feature>
<dbReference type="InterPro" id="IPR000742">
    <property type="entry name" value="EGF"/>
</dbReference>
<dbReference type="GO" id="GO:0030020">
    <property type="term" value="F:extracellular matrix structural constituent conferring tensile strength"/>
    <property type="evidence" value="ECO:0007669"/>
    <property type="project" value="TreeGrafter"/>
</dbReference>
<accession>A0A498SVI4</accession>